<dbReference type="Pfam" id="PF01467">
    <property type="entry name" value="CTP_transf_like"/>
    <property type="match status" value="1"/>
</dbReference>
<gene>
    <name evidence="2" type="ORF">MAM_05251</name>
</gene>
<proteinExistence type="predicted"/>
<reference evidence="2 3" key="1">
    <citation type="journal article" date="2014" name="Proc. Natl. Acad. Sci. U.S.A.">
        <title>Trajectory and genomic determinants of fungal-pathogen speciation and host adaptation.</title>
        <authorList>
            <person name="Hu X."/>
            <person name="Xiao G."/>
            <person name="Zheng P."/>
            <person name="Shang Y."/>
            <person name="Su Y."/>
            <person name="Zhang X."/>
            <person name="Liu X."/>
            <person name="Zhan S."/>
            <person name="St Leger R.J."/>
            <person name="Wang C."/>
        </authorList>
    </citation>
    <scope>NUCLEOTIDE SEQUENCE [LARGE SCALE GENOMIC DNA]</scope>
    <source>
        <strain evidence="2 3">ARSEF 1941</strain>
    </source>
</reference>
<protein>
    <submittedName>
        <fullName evidence="2">Rossmann-like alpha/beta/alpha sandwich fold protein</fullName>
    </submittedName>
</protein>
<dbReference type="STRING" id="1081103.A0A0B2WUR4"/>
<feature type="domain" description="Cytidyltransferase-like" evidence="1">
    <location>
        <begin position="48"/>
        <end position="100"/>
    </location>
</feature>
<dbReference type="HOGENOM" id="CLU_065647_0_0_1"/>
<evidence type="ECO:0000259" key="1">
    <source>
        <dbReference type="Pfam" id="PF01467"/>
    </source>
</evidence>
<comment type="caution">
    <text evidence="2">The sequence shown here is derived from an EMBL/GenBank/DDBJ whole genome shotgun (WGS) entry which is preliminary data.</text>
</comment>
<dbReference type="InterPro" id="IPR014729">
    <property type="entry name" value="Rossmann-like_a/b/a_fold"/>
</dbReference>
<dbReference type="Gene3D" id="3.40.50.620">
    <property type="entry name" value="HUPs"/>
    <property type="match status" value="1"/>
</dbReference>
<sequence length="338" mass="38090">MAKTIWDYIHEACTQCNMGIRSDIPPFTGNQDIESSLIDAGDRNRVLLFPGAFNPAHEGHLQLLESILTATKKTLSIRGVVIVPHDDEQVQDKTMEEPATLDLAKSQRSTLWRRAVGFPENKAWIFTGSRSALAMFQEQLQDNLRKENISLTFLLLVGADWISTRAIYDPGEWNCSEAITSDVSRPVDFRCEYTLRQMPGCFEWVQVVFGEDTDDLSRGSLQLTCRPNVMEGVSLWSALTVRRPLRRYYFVPCRRPCSPDTPYPSSTRIRQRIFEARAARLPVDEDVLATALSQDILLGYVRGSVDSLDGDGERAEDEDAGNDDDATRHCQVVIRSSL</sequence>
<dbReference type="Proteomes" id="UP000030816">
    <property type="component" value="Unassembled WGS sequence"/>
</dbReference>
<organism evidence="2 3">
    <name type="scientific">Metarhizium album (strain ARSEF 1941)</name>
    <dbReference type="NCBI Taxonomy" id="1081103"/>
    <lineage>
        <taxon>Eukaryota</taxon>
        <taxon>Fungi</taxon>
        <taxon>Dikarya</taxon>
        <taxon>Ascomycota</taxon>
        <taxon>Pezizomycotina</taxon>
        <taxon>Sordariomycetes</taxon>
        <taxon>Hypocreomycetidae</taxon>
        <taxon>Hypocreales</taxon>
        <taxon>Clavicipitaceae</taxon>
        <taxon>Metarhizium</taxon>
    </lineage>
</organism>
<evidence type="ECO:0000313" key="2">
    <source>
        <dbReference type="EMBL" id="KHN96695.1"/>
    </source>
</evidence>
<dbReference type="GO" id="GO:0003824">
    <property type="term" value="F:catalytic activity"/>
    <property type="evidence" value="ECO:0007669"/>
    <property type="project" value="InterPro"/>
</dbReference>
<dbReference type="EMBL" id="AZHE01000013">
    <property type="protein sequence ID" value="KHN96695.1"/>
    <property type="molecule type" value="Genomic_DNA"/>
</dbReference>
<dbReference type="SUPFAM" id="SSF52374">
    <property type="entry name" value="Nucleotidylyl transferase"/>
    <property type="match status" value="1"/>
</dbReference>
<keyword evidence="3" id="KW-1185">Reference proteome</keyword>
<dbReference type="GeneID" id="63739706"/>
<accession>A0A0B2WUR4</accession>
<dbReference type="InterPro" id="IPR004821">
    <property type="entry name" value="Cyt_trans-like"/>
</dbReference>
<dbReference type="AlphaFoldDB" id="A0A0B2WUR4"/>
<dbReference type="RefSeq" id="XP_040677761.1">
    <property type="nucleotide sequence ID" value="XM_040824049.1"/>
</dbReference>
<name>A0A0B2WUR4_METAS</name>
<evidence type="ECO:0000313" key="3">
    <source>
        <dbReference type="Proteomes" id="UP000030816"/>
    </source>
</evidence>
<dbReference type="OrthoDB" id="4934245at2759"/>